<reference evidence="7 8" key="2">
    <citation type="submission" date="2017-12" db="EMBL/GenBank/DDBJ databases">
        <title>Genome sequence of Rhizobium sullae HCNT1 isolated from Sulla coronaria nodules and featuring peculiar denitrification phenotypes.</title>
        <authorList>
            <person name="De Diego-Diaz B."/>
            <person name="Treu L."/>
            <person name="Campanaro S."/>
            <person name="Da Silva Duarte V."/>
            <person name="Basaglia M."/>
            <person name="Favaro L."/>
            <person name="Casella S."/>
            <person name="Squartini A."/>
        </authorList>
    </citation>
    <scope>NUCLEOTIDE SEQUENCE [LARGE SCALE GENOMIC DNA]</scope>
    <source>
        <strain evidence="7 8">HCNT1</strain>
    </source>
</reference>
<evidence type="ECO:0000259" key="6">
    <source>
        <dbReference type="PROSITE" id="PS00624"/>
    </source>
</evidence>
<comment type="similarity">
    <text evidence="2">Belongs to the GMC oxidoreductase family.</text>
</comment>
<feature type="binding site" evidence="5">
    <location>
        <position position="83"/>
    </location>
    <ligand>
        <name>FAD</name>
        <dbReference type="ChEBI" id="CHEBI:57692"/>
    </ligand>
</feature>
<organism evidence="7 8">
    <name type="scientific">Rhizobium sullae</name>
    <name type="common">Rhizobium hedysari</name>
    <dbReference type="NCBI Taxonomy" id="50338"/>
    <lineage>
        <taxon>Bacteria</taxon>
        <taxon>Pseudomonadati</taxon>
        <taxon>Pseudomonadota</taxon>
        <taxon>Alphaproteobacteria</taxon>
        <taxon>Hyphomicrobiales</taxon>
        <taxon>Rhizobiaceae</taxon>
        <taxon>Rhizobium/Agrobacterium group</taxon>
        <taxon>Rhizobium</taxon>
    </lineage>
</organism>
<gene>
    <name evidence="7" type="ORF">CWR43_05985</name>
</gene>
<comment type="cofactor">
    <cofactor evidence="1 5">
        <name>FAD</name>
        <dbReference type="ChEBI" id="CHEBI:57692"/>
    </cofactor>
</comment>
<dbReference type="AlphaFoldDB" id="A0A2N0DEL1"/>
<proteinExistence type="inferred from homology"/>
<dbReference type="Pfam" id="PF00732">
    <property type="entry name" value="GMC_oxred_N"/>
    <property type="match status" value="1"/>
</dbReference>
<dbReference type="InterPro" id="IPR000172">
    <property type="entry name" value="GMC_OxRdtase_N"/>
</dbReference>
<dbReference type="PANTHER" id="PTHR11552">
    <property type="entry name" value="GLUCOSE-METHANOL-CHOLINE GMC OXIDOREDUCTASE"/>
    <property type="match status" value="1"/>
</dbReference>
<comment type="caution">
    <text evidence="7">The sequence shown here is derived from an EMBL/GenBank/DDBJ whole genome shotgun (WGS) entry which is preliminary data.</text>
</comment>
<dbReference type="PIRSF" id="PIRSF000137">
    <property type="entry name" value="Alcohol_oxidase"/>
    <property type="match status" value="1"/>
</dbReference>
<dbReference type="PANTHER" id="PTHR11552:SF147">
    <property type="entry name" value="CHOLINE DEHYDROGENASE, MITOCHONDRIAL"/>
    <property type="match status" value="1"/>
</dbReference>
<dbReference type="SUPFAM" id="SSF51905">
    <property type="entry name" value="FAD/NAD(P)-binding domain"/>
    <property type="match status" value="1"/>
</dbReference>
<evidence type="ECO:0000256" key="3">
    <source>
        <dbReference type="ARBA" id="ARBA00022630"/>
    </source>
</evidence>
<dbReference type="GO" id="GO:0050660">
    <property type="term" value="F:flavin adenine dinucleotide binding"/>
    <property type="evidence" value="ECO:0007669"/>
    <property type="project" value="InterPro"/>
</dbReference>
<dbReference type="PROSITE" id="PS51257">
    <property type="entry name" value="PROKAR_LIPOPROTEIN"/>
    <property type="match status" value="1"/>
</dbReference>
<dbReference type="RefSeq" id="WP_100770629.1">
    <property type="nucleotide sequence ID" value="NZ_PIQN01000004.1"/>
</dbReference>
<reference evidence="7 8" key="1">
    <citation type="submission" date="2017-11" db="EMBL/GenBank/DDBJ databases">
        <authorList>
            <person name="Han C.G."/>
        </authorList>
    </citation>
    <scope>NUCLEOTIDE SEQUENCE [LARGE SCALE GENOMIC DNA]</scope>
    <source>
        <strain evidence="7 8">HCNT1</strain>
    </source>
</reference>
<dbReference type="GO" id="GO:0016614">
    <property type="term" value="F:oxidoreductase activity, acting on CH-OH group of donors"/>
    <property type="evidence" value="ECO:0007669"/>
    <property type="project" value="InterPro"/>
</dbReference>
<dbReference type="EMBL" id="PIQN01000004">
    <property type="protein sequence ID" value="PKA44512.1"/>
    <property type="molecule type" value="Genomic_DNA"/>
</dbReference>
<keyword evidence="3" id="KW-0285">Flavoprotein</keyword>
<dbReference type="InterPro" id="IPR036188">
    <property type="entry name" value="FAD/NAD-bd_sf"/>
</dbReference>
<feature type="domain" description="Glucose-methanol-choline oxidoreductase N-terminal" evidence="6">
    <location>
        <begin position="250"/>
        <end position="264"/>
    </location>
</feature>
<accession>A0A2N0DEL1</accession>
<evidence type="ECO:0000256" key="1">
    <source>
        <dbReference type="ARBA" id="ARBA00001974"/>
    </source>
</evidence>
<dbReference type="SUPFAM" id="SSF54373">
    <property type="entry name" value="FAD-linked reductases, C-terminal domain"/>
    <property type="match status" value="1"/>
</dbReference>
<evidence type="ECO:0000313" key="8">
    <source>
        <dbReference type="Proteomes" id="UP000232164"/>
    </source>
</evidence>
<dbReference type="Pfam" id="PF05199">
    <property type="entry name" value="GMC_oxred_C"/>
    <property type="match status" value="1"/>
</dbReference>
<dbReference type="Gene3D" id="3.30.560.10">
    <property type="entry name" value="Glucose Oxidase, domain 3"/>
    <property type="match status" value="1"/>
</dbReference>
<dbReference type="Proteomes" id="UP000232164">
    <property type="component" value="Unassembled WGS sequence"/>
</dbReference>
<evidence type="ECO:0000256" key="2">
    <source>
        <dbReference type="ARBA" id="ARBA00010790"/>
    </source>
</evidence>
<dbReference type="InterPro" id="IPR007867">
    <property type="entry name" value="GMC_OxRtase_C"/>
</dbReference>
<keyword evidence="4 5" id="KW-0274">FAD</keyword>
<evidence type="ECO:0000256" key="4">
    <source>
        <dbReference type="ARBA" id="ARBA00022827"/>
    </source>
</evidence>
<name>A0A2N0DEL1_RHISU</name>
<dbReference type="PROSITE" id="PS00624">
    <property type="entry name" value="GMC_OXRED_2"/>
    <property type="match status" value="1"/>
</dbReference>
<protein>
    <submittedName>
        <fullName evidence="7">GMC family oxidoreductase</fullName>
    </submittedName>
</protein>
<evidence type="ECO:0000313" key="7">
    <source>
        <dbReference type="EMBL" id="PKA44512.1"/>
    </source>
</evidence>
<feature type="binding site" evidence="5">
    <location>
        <position position="218"/>
    </location>
    <ligand>
        <name>FAD</name>
        <dbReference type="ChEBI" id="CHEBI:57692"/>
    </ligand>
</feature>
<dbReference type="Gene3D" id="3.50.50.60">
    <property type="entry name" value="FAD/NAD(P)-binding domain"/>
    <property type="match status" value="1"/>
</dbReference>
<evidence type="ECO:0000256" key="5">
    <source>
        <dbReference type="PIRSR" id="PIRSR000137-2"/>
    </source>
</evidence>
<dbReference type="InterPro" id="IPR012132">
    <property type="entry name" value="GMC_OxRdtase"/>
</dbReference>
<sequence>MKEFDYIIVGGGSSGCVVAARLSENPGNKVLLIESGTRDADKFIHIPATFFKVIEKGKDVQFYVSEPDKGLNGKPNVVPQGHVIGGGSSINAMIYIRGQREDYDTWAQMGCRNWSYDKVLPAFRAVEGNQRLSGEFHGAEGELKVSDRRFGHPLSWAFIRAAQEAGIPYNEDFNGKVQEGVGFYQTTTHNARRWSSAQSFLRDAEKRPNLTILTGTRVHKVLFEGKKASGVLTEAGTTYKARREIVLTSGALATPKILQLSGIGDAAHLQSHGIEVVSDLPGVGENYQDHLEATVQVEVKDPISMFGEDKRLKAVGHMLQYMLTKTGLLTSNVVESGGFVDTAGTGQPDIQFHVLPSFVGFAERTAEPGHGISIGPCFLRPQSRGTVKLRSADPKDRALFHANSFSNPADLETLVRGVEWAIRITEFPSLARIVKRRVLPKPGIEKDPIALRDYIRGISKTVFHPAGTAKMGTAEDRMAVVGEDLKVRGVEGLRVADASIMPTLVSGNTNAPCIMIGERASRFILGKEAAA</sequence>